<proteinExistence type="predicted"/>
<accession>A0A9P6TUX8</accession>
<name>A0A9P6TUX8_9FUNG</name>
<dbReference type="Proteomes" id="UP000726737">
    <property type="component" value="Unassembled WGS sequence"/>
</dbReference>
<comment type="caution">
    <text evidence="2">The sequence shown here is derived from an EMBL/GenBank/DDBJ whole genome shotgun (WGS) entry which is preliminary data.</text>
</comment>
<feature type="region of interest" description="Disordered" evidence="1">
    <location>
        <begin position="147"/>
        <end position="176"/>
    </location>
</feature>
<dbReference type="Gene3D" id="3.50.50.60">
    <property type="entry name" value="FAD/NAD(P)-binding domain"/>
    <property type="match status" value="1"/>
</dbReference>
<protein>
    <recommendedName>
        <fullName evidence="4">FAD-binding domain-containing protein</fullName>
    </recommendedName>
</protein>
<dbReference type="AlphaFoldDB" id="A0A9P6TUX8"/>
<dbReference type="EMBL" id="JAAAJA010001484">
    <property type="protein sequence ID" value="KAG0247283.1"/>
    <property type="molecule type" value="Genomic_DNA"/>
</dbReference>
<feature type="compositionally biased region" description="Basic and acidic residues" evidence="1">
    <location>
        <begin position="160"/>
        <end position="170"/>
    </location>
</feature>
<dbReference type="SUPFAM" id="SSF51905">
    <property type="entry name" value="FAD/NAD(P)-binding domain"/>
    <property type="match status" value="1"/>
</dbReference>
<sequence length="176" mass="19744">MGDLIDATPKDLISRVFLGEELFKTWYLGRTILIGDACHKMLPSAGQGCISPRQLPVRPRGDNFQEHSAALQGYYDQRFHHAKTQFEFSQKVATVMAGHVNAIHLVNIGGVHKSGDSSFAFFINRTFEKMFANRPQIAWLPKAENRDTGDIIPQKGSKRYTREQQEEEGHGTATAV</sequence>
<evidence type="ECO:0000313" key="2">
    <source>
        <dbReference type="EMBL" id="KAG0247283.1"/>
    </source>
</evidence>
<evidence type="ECO:0000256" key="1">
    <source>
        <dbReference type="SAM" id="MobiDB-lite"/>
    </source>
</evidence>
<reference evidence="2" key="1">
    <citation type="journal article" date="2020" name="Fungal Divers.">
        <title>Resolving the Mortierellaceae phylogeny through synthesis of multi-gene phylogenetics and phylogenomics.</title>
        <authorList>
            <person name="Vandepol N."/>
            <person name="Liber J."/>
            <person name="Desiro A."/>
            <person name="Na H."/>
            <person name="Kennedy M."/>
            <person name="Barry K."/>
            <person name="Grigoriev I.V."/>
            <person name="Miller A.N."/>
            <person name="O'Donnell K."/>
            <person name="Stajich J.E."/>
            <person name="Bonito G."/>
        </authorList>
    </citation>
    <scope>NUCLEOTIDE SEQUENCE</scope>
    <source>
        <strain evidence="2">KOD948</strain>
    </source>
</reference>
<evidence type="ECO:0008006" key="4">
    <source>
        <dbReference type="Google" id="ProtNLM"/>
    </source>
</evidence>
<dbReference type="InterPro" id="IPR036188">
    <property type="entry name" value="FAD/NAD-bd_sf"/>
</dbReference>
<gene>
    <name evidence="2" type="ORF">BG011_001732</name>
</gene>
<organism evidence="2 3">
    <name type="scientific">Mortierella polycephala</name>
    <dbReference type="NCBI Taxonomy" id="41804"/>
    <lineage>
        <taxon>Eukaryota</taxon>
        <taxon>Fungi</taxon>
        <taxon>Fungi incertae sedis</taxon>
        <taxon>Mucoromycota</taxon>
        <taxon>Mortierellomycotina</taxon>
        <taxon>Mortierellomycetes</taxon>
        <taxon>Mortierellales</taxon>
        <taxon>Mortierellaceae</taxon>
        <taxon>Mortierella</taxon>
    </lineage>
</organism>
<evidence type="ECO:0000313" key="3">
    <source>
        <dbReference type="Proteomes" id="UP000726737"/>
    </source>
</evidence>
<dbReference type="OrthoDB" id="2401703at2759"/>
<keyword evidence="3" id="KW-1185">Reference proteome</keyword>